<reference evidence="2 3" key="1">
    <citation type="journal article" date="2015" name="Nat. Commun.">
        <title>Lucilia cuprina genome unlocks parasitic fly biology to underpin future interventions.</title>
        <authorList>
            <person name="Anstead C.A."/>
            <person name="Korhonen P.K."/>
            <person name="Young N.D."/>
            <person name="Hall R.S."/>
            <person name="Jex A.R."/>
            <person name="Murali S.C."/>
            <person name="Hughes D.S."/>
            <person name="Lee S.F."/>
            <person name="Perry T."/>
            <person name="Stroehlein A.J."/>
            <person name="Ansell B.R."/>
            <person name="Breugelmans B."/>
            <person name="Hofmann A."/>
            <person name="Qu J."/>
            <person name="Dugan S."/>
            <person name="Lee S.L."/>
            <person name="Chao H."/>
            <person name="Dinh H."/>
            <person name="Han Y."/>
            <person name="Doddapaneni H.V."/>
            <person name="Worley K.C."/>
            <person name="Muzny D.M."/>
            <person name="Ioannidis P."/>
            <person name="Waterhouse R.M."/>
            <person name="Zdobnov E.M."/>
            <person name="James P.J."/>
            <person name="Bagnall N.H."/>
            <person name="Kotze A.C."/>
            <person name="Gibbs R.A."/>
            <person name="Richards S."/>
            <person name="Batterham P."/>
            <person name="Gasser R.B."/>
        </authorList>
    </citation>
    <scope>NUCLEOTIDE SEQUENCE [LARGE SCALE GENOMIC DNA]</scope>
    <source>
        <strain evidence="2 3">LS</strain>
        <tissue evidence="2">Full body</tissue>
    </source>
</reference>
<gene>
    <name evidence="2" type="ORF">FF38_09253</name>
</gene>
<evidence type="ECO:0000313" key="2">
    <source>
        <dbReference type="EMBL" id="KNC26976.1"/>
    </source>
</evidence>
<protein>
    <submittedName>
        <fullName evidence="2">Uncharacterized protein</fullName>
    </submittedName>
</protein>
<evidence type="ECO:0000256" key="1">
    <source>
        <dbReference type="SAM" id="Phobius"/>
    </source>
</evidence>
<keyword evidence="3" id="KW-1185">Reference proteome</keyword>
<keyword evidence="1" id="KW-0812">Transmembrane</keyword>
<dbReference type="AlphaFoldDB" id="A0A0L0C412"/>
<keyword evidence="1" id="KW-0472">Membrane</keyword>
<dbReference type="EMBL" id="JRES01000943">
    <property type="protein sequence ID" value="KNC26976.1"/>
    <property type="molecule type" value="Genomic_DNA"/>
</dbReference>
<comment type="caution">
    <text evidence="2">The sequence shown here is derived from an EMBL/GenBank/DDBJ whole genome shotgun (WGS) entry which is preliminary data.</text>
</comment>
<accession>A0A0L0C412</accession>
<sequence length="293" mass="33189">MGFRNGIADSLEDWTANYFSSRTQGFSEGSFYKRRSRVSFFDDSPPRVNAAINPISIQKSNGSIACRSALREQLPSRASKKRDKTKSETLPCGLSVSLVSDYVVLSHVKSLQRKAEDTFNHNPFIFPEEGLLAPPFQGNMHLGGIFNLQSAKTQRENAGSCSARLCSSTHIEYSKERSKKQLIMITPLFPGLQSHQNGVFHQPWIYIFIDRAPPSDLCKEFSKEKGSDSYRSSKLVVEQMKSYFKEIGSISDNKMKLGVFVRLIYEMVEGCILTLGYAISFIKDKQQRYYLKN</sequence>
<proteinExistence type="predicted"/>
<organism evidence="2 3">
    <name type="scientific">Lucilia cuprina</name>
    <name type="common">Green bottle fly</name>
    <name type="synonym">Australian sheep blowfly</name>
    <dbReference type="NCBI Taxonomy" id="7375"/>
    <lineage>
        <taxon>Eukaryota</taxon>
        <taxon>Metazoa</taxon>
        <taxon>Ecdysozoa</taxon>
        <taxon>Arthropoda</taxon>
        <taxon>Hexapoda</taxon>
        <taxon>Insecta</taxon>
        <taxon>Pterygota</taxon>
        <taxon>Neoptera</taxon>
        <taxon>Endopterygota</taxon>
        <taxon>Diptera</taxon>
        <taxon>Brachycera</taxon>
        <taxon>Muscomorpha</taxon>
        <taxon>Oestroidea</taxon>
        <taxon>Calliphoridae</taxon>
        <taxon>Luciliinae</taxon>
        <taxon>Lucilia</taxon>
    </lineage>
</organism>
<evidence type="ECO:0000313" key="3">
    <source>
        <dbReference type="Proteomes" id="UP000037069"/>
    </source>
</evidence>
<keyword evidence="1" id="KW-1133">Transmembrane helix</keyword>
<dbReference type="Proteomes" id="UP000037069">
    <property type="component" value="Unassembled WGS sequence"/>
</dbReference>
<feature type="transmembrane region" description="Helical" evidence="1">
    <location>
        <begin position="263"/>
        <end position="282"/>
    </location>
</feature>
<name>A0A0L0C412_LUCCU</name>